<dbReference type="OrthoDB" id="8449400at2"/>
<organism evidence="1 2">
    <name type="scientific">Azospirillum oryzae</name>
    <dbReference type="NCBI Taxonomy" id="286727"/>
    <lineage>
        <taxon>Bacteria</taxon>
        <taxon>Pseudomonadati</taxon>
        <taxon>Pseudomonadota</taxon>
        <taxon>Alphaproteobacteria</taxon>
        <taxon>Rhodospirillales</taxon>
        <taxon>Azospirillaceae</taxon>
        <taxon>Azospirillum</taxon>
    </lineage>
</organism>
<protein>
    <submittedName>
        <fullName evidence="1">Uncharacterized protein</fullName>
    </submittedName>
</protein>
<sequence length="170" mass="18087">MKPLLILGYAACLFDDLAAMGPIDADLMAVNRAGLVVGALDHWVSLHPDQLAGFVAARAAGGLVGGFTTWAPDAGPGIDRVTTDVERFGTSSLYAIRIALHKLGYRRVILAGVPLDDAQPYADGSPIPRRLGGHRVAWHHAVPEMDGRVRSLSGWTRSLLCAPSPAWWAA</sequence>
<dbReference type="AlphaFoldDB" id="A0A1X7HBH7"/>
<proteinExistence type="predicted"/>
<name>A0A1X7HBH7_9PROT</name>
<dbReference type="STRING" id="286727.SAMN02982917_5495"/>
<dbReference type="RefSeq" id="WP_085090243.1">
    <property type="nucleotide sequence ID" value="NZ_FXAK01000007.1"/>
</dbReference>
<dbReference type="EMBL" id="FXAK01000007">
    <property type="protein sequence ID" value="SMF83241.1"/>
    <property type="molecule type" value="Genomic_DNA"/>
</dbReference>
<evidence type="ECO:0000313" key="1">
    <source>
        <dbReference type="EMBL" id="SMF83241.1"/>
    </source>
</evidence>
<dbReference type="Proteomes" id="UP000192936">
    <property type="component" value="Unassembled WGS sequence"/>
</dbReference>
<reference evidence="1 2" key="1">
    <citation type="submission" date="2017-04" db="EMBL/GenBank/DDBJ databases">
        <authorList>
            <person name="Afonso C.L."/>
            <person name="Miller P.J."/>
            <person name="Scott M.A."/>
            <person name="Spackman E."/>
            <person name="Goraichik I."/>
            <person name="Dimitrov K.M."/>
            <person name="Suarez D.L."/>
            <person name="Swayne D.E."/>
        </authorList>
    </citation>
    <scope>NUCLEOTIDE SEQUENCE [LARGE SCALE GENOMIC DNA]</scope>
    <source>
        <strain evidence="1 2">A2P</strain>
    </source>
</reference>
<gene>
    <name evidence="1" type="ORF">SAMN02982917_5495</name>
</gene>
<evidence type="ECO:0000313" key="2">
    <source>
        <dbReference type="Proteomes" id="UP000192936"/>
    </source>
</evidence>
<accession>A0A1X7HBH7</accession>